<comment type="caution">
    <text evidence="9">The sequence shown here is derived from an EMBL/GenBank/DDBJ whole genome shotgun (WGS) entry which is preliminary data.</text>
</comment>
<dbReference type="InterPro" id="IPR029063">
    <property type="entry name" value="SAM-dependent_MTases_sf"/>
</dbReference>
<dbReference type="InterPro" id="IPR006027">
    <property type="entry name" value="NusB_RsmB_TIM44"/>
</dbReference>
<dbReference type="Gene3D" id="1.10.940.10">
    <property type="entry name" value="NusB-like"/>
    <property type="match status" value="1"/>
</dbReference>
<dbReference type="GO" id="GO:0003723">
    <property type="term" value="F:RNA binding"/>
    <property type="evidence" value="ECO:0007669"/>
    <property type="project" value="UniProtKB-UniRule"/>
</dbReference>
<feature type="binding site" evidence="6">
    <location>
        <begin position="398"/>
        <end position="404"/>
    </location>
    <ligand>
        <name>S-adenosyl-L-methionine</name>
        <dbReference type="ChEBI" id="CHEBI:59789"/>
    </ligand>
</feature>
<feature type="active site" description="Nucleophile" evidence="6">
    <location>
        <position position="527"/>
    </location>
</feature>
<gene>
    <name evidence="9" type="ORF">FH969_13340</name>
</gene>
<dbReference type="OrthoDB" id="9810297at2"/>
<dbReference type="EMBL" id="VENP01000067">
    <property type="protein sequence ID" value="TNU73067.1"/>
    <property type="molecule type" value="Genomic_DNA"/>
</dbReference>
<dbReference type="InterPro" id="IPR018314">
    <property type="entry name" value="RsmB/NOL1/NOP2-like_CS"/>
</dbReference>
<evidence type="ECO:0000256" key="4">
    <source>
        <dbReference type="ARBA" id="ARBA00022691"/>
    </source>
</evidence>
<dbReference type="Pfam" id="PF01029">
    <property type="entry name" value="NusB"/>
    <property type="match status" value="1"/>
</dbReference>
<evidence type="ECO:0000256" key="7">
    <source>
        <dbReference type="SAM" id="MobiDB-lite"/>
    </source>
</evidence>
<dbReference type="InterPro" id="IPR023267">
    <property type="entry name" value="RCMT"/>
</dbReference>
<dbReference type="GO" id="GO:0006355">
    <property type="term" value="P:regulation of DNA-templated transcription"/>
    <property type="evidence" value="ECO:0007669"/>
    <property type="project" value="InterPro"/>
</dbReference>
<keyword evidence="4 6" id="KW-0949">S-adenosyl-L-methionine</keyword>
<feature type="region of interest" description="Disordered" evidence="7">
    <location>
        <begin position="1"/>
        <end position="130"/>
    </location>
</feature>
<keyword evidence="10" id="KW-1185">Reference proteome</keyword>
<feature type="domain" description="SAM-dependent MTase RsmB/NOP-type" evidence="8">
    <location>
        <begin position="293"/>
        <end position="593"/>
    </location>
</feature>
<dbReference type="SUPFAM" id="SSF48013">
    <property type="entry name" value="NusB-like"/>
    <property type="match status" value="1"/>
</dbReference>
<dbReference type="Pfam" id="PF01189">
    <property type="entry name" value="Methyltr_RsmB-F"/>
    <property type="match status" value="1"/>
</dbReference>
<dbReference type="Gene3D" id="3.40.50.150">
    <property type="entry name" value="Vaccinia Virus protein VP39"/>
    <property type="match status" value="1"/>
</dbReference>
<keyword evidence="2 6" id="KW-0489">Methyltransferase</keyword>
<feature type="binding site" evidence="6">
    <location>
        <position position="426"/>
    </location>
    <ligand>
        <name>S-adenosyl-L-methionine</name>
        <dbReference type="ChEBI" id="CHEBI:59789"/>
    </ligand>
</feature>
<feature type="compositionally biased region" description="Basic and acidic residues" evidence="7">
    <location>
        <begin position="102"/>
        <end position="118"/>
    </location>
</feature>
<name>A0A5C5BA61_9MICO</name>
<evidence type="ECO:0000259" key="8">
    <source>
        <dbReference type="PROSITE" id="PS51686"/>
    </source>
</evidence>
<comment type="similarity">
    <text evidence="1 6">Belongs to the class I-like SAM-binding methyltransferase superfamily. RsmB/NOP family.</text>
</comment>
<dbReference type="PROSITE" id="PS51686">
    <property type="entry name" value="SAM_MT_RSMB_NOP"/>
    <property type="match status" value="1"/>
</dbReference>
<evidence type="ECO:0000256" key="6">
    <source>
        <dbReference type="PROSITE-ProRule" id="PRU01023"/>
    </source>
</evidence>
<dbReference type="PANTHER" id="PTHR22807:SF53">
    <property type="entry name" value="RIBOSOMAL RNA SMALL SUBUNIT METHYLTRANSFERASE B-RELATED"/>
    <property type="match status" value="1"/>
</dbReference>
<evidence type="ECO:0000256" key="2">
    <source>
        <dbReference type="ARBA" id="ARBA00022603"/>
    </source>
</evidence>
<dbReference type="InterPro" id="IPR001678">
    <property type="entry name" value="MeTrfase_RsmB-F_NOP2_dom"/>
</dbReference>
<accession>A0A5C5BA61</accession>
<dbReference type="InterPro" id="IPR035926">
    <property type="entry name" value="NusB-like_sf"/>
</dbReference>
<dbReference type="SUPFAM" id="SSF53335">
    <property type="entry name" value="S-adenosyl-L-methionine-dependent methyltransferases"/>
    <property type="match status" value="1"/>
</dbReference>
<organism evidence="9 10">
    <name type="scientific">Miniimonas arenae</name>
    <dbReference type="NCBI Taxonomy" id="676201"/>
    <lineage>
        <taxon>Bacteria</taxon>
        <taxon>Bacillati</taxon>
        <taxon>Actinomycetota</taxon>
        <taxon>Actinomycetes</taxon>
        <taxon>Micrococcales</taxon>
        <taxon>Beutenbergiaceae</taxon>
        <taxon>Miniimonas</taxon>
    </lineage>
</organism>
<dbReference type="Proteomes" id="UP000313849">
    <property type="component" value="Unassembled WGS sequence"/>
</dbReference>
<sequence length="593" mass="61205">MGARGAARGRSEVPGVSGDRRGGGTGGGPRGGGSGGHGGPRNPGGTGGGPRGGGSRGHGGPRNPGGTGTGNGSGQRGSGSSASSGGARRGTGGGWGDTARGGGDRRRPQERRPARSEPRTAPPGRTDPARRAAFDVLRAVADSDAYANLVLPPMLAERGLTGRDAAFATELAYGTLRLRGRYDAILTMASTRPLKEIDPRVLDALRLGAHQLLGMRVPPHAAVGETVDLVRAVAGEGASSFANAVLRQIGRADLAEWERRMAERTADPLELLAQRTAHPAWIARAFREALAVESTAGGASPAELEKLLAADNAAPAVTLVARPGLVGADELAQEEHDGAIEPQGTVPTAWRLLGGAPDRIAAVRQGRMGVQDAGSQVVALALAAAPLTGRDEQWADVCAGPGGKAALLGAVLAERAEGAGRLVAGEVQPHRVGLLRRSVKAIEQAAPGLVEVVEWDGREVGQTHREQFDRVLVDAPCTGLGALRRRPEARWRRSPSDIPPLTALQRDLLTAALDATRVGGVVAYVTCSPHLAETRGVVDAVLRKRSDVEVVDAAAVLAEIAPGLTDVGAGPYAQLWPHRHGTDAMFLALLRRT</sequence>
<dbReference type="GO" id="GO:0001510">
    <property type="term" value="P:RNA methylation"/>
    <property type="evidence" value="ECO:0007669"/>
    <property type="project" value="InterPro"/>
</dbReference>
<feature type="compositionally biased region" description="Gly residues" evidence="7">
    <location>
        <begin position="87"/>
        <end position="101"/>
    </location>
</feature>
<dbReference type="InterPro" id="IPR049560">
    <property type="entry name" value="MeTrfase_RsmB-F_NOP2_cat"/>
</dbReference>
<evidence type="ECO:0000256" key="5">
    <source>
        <dbReference type="ARBA" id="ARBA00022884"/>
    </source>
</evidence>
<feature type="binding site" evidence="6">
    <location>
        <position position="474"/>
    </location>
    <ligand>
        <name>S-adenosyl-L-methionine</name>
        <dbReference type="ChEBI" id="CHEBI:59789"/>
    </ligand>
</feature>
<dbReference type="PANTHER" id="PTHR22807">
    <property type="entry name" value="NOP2 YEAST -RELATED NOL1/NOP2/FMU SUN DOMAIN-CONTAINING"/>
    <property type="match status" value="1"/>
</dbReference>
<keyword evidence="3 6" id="KW-0808">Transferase</keyword>
<reference evidence="9 10" key="1">
    <citation type="submission" date="2019-06" db="EMBL/GenBank/DDBJ databases">
        <title>Draft genome sequence of Miniimonas arenae KCTC 19750T isolated from sea sand.</title>
        <authorList>
            <person name="Park S.-J."/>
        </authorList>
    </citation>
    <scope>NUCLEOTIDE SEQUENCE [LARGE SCALE GENOMIC DNA]</scope>
    <source>
        <strain evidence="9 10">KCTC 19750</strain>
    </source>
</reference>
<evidence type="ECO:0000256" key="1">
    <source>
        <dbReference type="ARBA" id="ARBA00007494"/>
    </source>
</evidence>
<dbReference type="GO" id="GO:0008173">
    <property type="term" value="F:RNA methyltransferase activity"/>
    <property type="evidence" value="ECO:0007669"/>
    <property type="project" value="InterPro"/>
</dbReference>
<dbReference type="AlphaFoldDB" id="A0A5C5BA61"/>
<evidence type="ECO:0000256" key="3">
    <source>
        <dbReference type="ARBA" id="ARBA00022679"/>
    </source>
</evidence>
<protein>
    <submittedName>
        <fullName evidence="9">rRNA small subunit methyltransferase B</fullName>
    </submittedName>
</protein>
<proteinExistence type="inferred from homology"/>
<evidence type="ECO:0000313" key="10">
    <source>
        <dbReference type="Proteomes" id="UP000313849"/>
    </source>
</evidence>
<feature type="binding site" evidence="6">
    <location>
        <position position="456"/>
    </location>
    <ligand>
        <name>S-adenosyl-L-methionine</name>
        <dbReference type="ChEBI" id="CHEBI:59789"/>
    </ligand>
</feature>
<feature type="compositionally biased region" description="Gly residues" evidence="7">
    <location>
        <begin position="23"/>
        <end position="77"/>
    </location>
</feature>
<evidence type="ECO:0000313" key="9">
    <source>
        <dbReference type="EMBL" id="TNU73067.1"/>
    </source>
</evidence>
<dbReference type="PRINTS" id="PR02008">
    <property type="entry name" value="RCMTFAMILY"/>
</dbReference>
<keyword evidence="5 6" id="KW-0694">RNA-binding</keyword>
<dbReference type="PROSITE" id="PS01153">
    <property type="entry name" value="NOL1_NOP2_SUN"/>
    <property type="match status" value="1"/>
</dbReference>